<evidence type="ECO:0000313" key="2">
    <source>
        <dbReference type="EMBL" id="GDY57723.1"/>
    </source>
</evidence>
<dbReference type="EMBL" id="BJHW01000001">
    <property type="protein sequence ID" value="GDY57723.1"/>
    <property type="molecule type" value="Genomic_DNA"/>
</dbReference>
<reference evidence="2 3" key="1">
    <citation type="journal article" date="2020" name="Int. J. Syst. Evol. Microbiol.">
        <title>Reclassification of Streptomyces castelarensis and Streptomyces sporoclivatus as later heterotypic synonyms of Streptomyces antimycoticus.</title>
        <authorList>
            <person name="Komaki H."/>
            <person name="Tamura T."/>
        </authorList>
    </citation>
    <scope>NUCLEOTIDE SEQUENCE [LARGE SCALE GENOMIC DNA]</scope>
    <source>
        <strain evidence="2 3">NBRC 13459</strain>
    </source>
</reference>
<evidence type="ECO:0000313" key="3">
    <source>
        <dbReference type="Proteomes" id="UP000301309"/>
    </source>
</evidence>
<comment type="caution">
    <text evidence="2">The sequence shown here is derived from an EMBL/GenBank/DDBJ whole genome shotgun (WGS) entry which is preliminary data.</text>
</comment>
<sequence>MPDEMVLESPPDAAATRRAGLAGHSDLLLNTWRPPPRSRAHQADELAEGTGTDAEEGAAIGVPALLARCRPLPRAPKRSAGHARSPASAE</sequence>
<dbReference type="AlphaFoldDB" id="A0A4D4LI00"/>
<accession>A0A4D4LI00</accession>
<dbReference type="Proteomes" id="UP000301309">
    <property type="component" value="Unassembled WGS sequence"/>
</dbReference>
<name>A0A4D4LI00_STRVO</name>
<protein>
    <submittedName>
        <fullName evidence="2">Uncharacterized protein</fullName>
    </submittedName>
</protein>
<keyword evidence="3" id="KW-1185">Reference proteome</keyword>
<evidence type="ECO:0000256" key="1">
    <source>
        <dbReference type="SAM" id="MobiDB-lite"/>
    </source>
</evidence>
<gene>
    <name evidence="2" type="ORF">SVIO_083460</name>
</gene>
<feature type="region of interest" description="Disordered" evidence="1">
    <location>
        <begin position="1"/>
        <end position="59"/>
    </location>
</feature>
<organism evidence="2 3">
    <name type="scientific">Streptomyces violaceusniger</name>
    <dbReference type="NCBI Taxonomy" id="68280"/>
    <lineage>
        <taxon>Bacteria</taxon>
        <taxon>Bacillati</taxon>
        <taxon>Actinomycetota</taxon>
        <taxon>Actinomycetes</taxon>
        <taxon>Kitasatosporales</taxon>
        <taxon>Streptomycetaceae</taxon>
        <taxon>Streptomyces</taxon>
        <taxon>Streptomyces violaceusniger group</taxon>
    </lineage>
</organism>
<proteinExistence type="predicted"/>